<evidence type="ECO:0000256" key="1">
    <source>
        <dbReference type="ARBA" id="ARBA00004370"/>
    </source>
</evidence>
<feature type="domain" description="TNFR-Cys" evidence="8">
    <location>
        <begin position="52"/>
        <end position="93"/>
    </location>
</feature>
<evidence type="ECO:0000256" key="4">
    <source>
        <dbReference type="ARBA" id="ARBA00023157"/>
    </source>
</evidence>
<dbReference type="InterPro" id="IPR052491">
    <property type="entry name" value="TNFRSF10"/>
</dbReference>
<comment type="caution">
    <text evidence="7">Lacks conserved residue(s) required for the propagation of feature annotation.</text>
</comment>
<evidence type="ECO:0000256" key="3">
    <source>
        <dbReference type="ARBA" id="ARBA00023136"/>
    </source>
</evidence>
<dbReference type="Proteomes" id="UP000504617">
    <property type="component" value="Unplaced"/>
</dbReference>
<dbReference type="SUPFAM" id="SSF57586">
    <property type="entry name" value="TNF receptor-like"/>
    <property type="match status" value="2"/>
</dbReference>
<dbReference type="PROSITE" id="PS50050">
    <property type="entry name" value="TNFR_NGFR_2"/>
    <property type="match status" value="1"/>
</dbReference>
<dbReference type="GO" id="GO:0009986">
    <property type="term" value="C:cell surface"/>
    <property type="evidence" value="ECO:0007669"/>
    <property type="project" value="TreeGrafter"/>
</dbReference>
<evidence type="ECO:0000256" key="5">
    <source>
        <dbReference type="ARBA" id="ARBA00023170"/>
    </source>
</evidence>
<keyword evidence="6" id="KW-0325">Glycoprotein</keyword>
<evidence type="ECO:0000256" key="2">
    <source>
        <dbReference type="ARBA" id="ARBA00022737"/>
    </source>
</evidence>
<dbReference type="InterPro" id="IPR008063">
    <property type="entry name" value="Fas_rcpt"/>
</dbReference>
<keyword evidence="9" id="KW-1185">Reference proteome</keyword>
<accession>A0A6I9YAP6</accession>
<dbReference type="AlphaFoldDB" id="A0A6I9YAP6"/>
<dbReference type="GO" id="GO:0006955">
    <property type="term" value="P:immune response"/>
    <property type="evidence" value="ECO:0007669"/>
    <property type="project" value="InterPro"/>
</dbReference>
<evidence type="ECO:0000256" key="7">
    <source>
        <dbReference type="PROSITE-ProRule" id="PRU00206"/>
    </source>
</evidence>
<keyword evidence="5" id="KW-0675">Receptor</keyword>
<keyword evidence="3" id="KW-0472">Membrane</keyword>
<dbReference type="PANTHER" id="PTHR46330:SF17">
    <property type="entry name" value="TUMOR NECROSIS FACTOR RECEPTOR SUPERFAMILY, MEMBER 10B"/>
    <property type="match status" value="1"/>
</dbReference>
<keyword evidence="4 7" id="KW-1015">Disulfide bond</keyword>
<dbReference type="SMART" id="SM00208">
    <property type="entry name" value="TNFR"/>
    <property type="match status" value="2"/>
</dbReference>
<dbReference type="GO" id="GO:0036462">
    <property type="term" value="P:TRAIL-activated apoptotic signaling pathway"/>
    <property type="evidence" value="ECO:0007669"/>
    <property type="project" value="TreeGrafter"/>
</dbReference>
<dbReference type="Pfam" id="PF00020">
    <property type="entry name" value="TNFR_c6"/>
    <property type="match status" value="1"/>
</dbReference>
<dbReference type="GO" id="GO:0004888">
    <property type="term" value="F:transmembrane signaling receptor activity"/>
    <property type="evidence" value="ECO:0007669"/>
    <property type="project" value="InterPro"/>
</dbReference>
<dbReference type="GO" id="GO:0043065">
    <property type="term" value="P:positive regulation of apoptotic process"/>
    <property type="evidence" value="ECO:0007669"/>
    <property type="project" value="TreeGrafter"/>
</dbReference>
<dbReference type="InterPro" id="IPR001368">
    <property type="entry name" value="TNFR/NGFR_Cys_rich_reg"/>
</dbReference>
<gene>
    <name evidence="10" type="primary">LOC106548009</name>
</gene>
<evidence type="ECO:0000256" key="6">
    <source>
        <dbReference type="ARBA" id="ARBA00023180"/>
    </source>
</evidence>
<dbReference type="RefSeq" id="XP_013920790.1">
    <property type="nucleotide sequence ID" value="XM_014065315.1"/>
</dbReference>
<dbReference type="Gene3D" id="2.10.50.10">
    <property type="entry name" value="Tumor Necrosis Factor Receptor, subunit A, domain 2"/>
    <property type="match status" value="2"/>
</dbReference>
<reference evidence="10" key="1">
    <citation type="submission" date="2025-08" db="UniProtKB">
        <authorList>
            <consortium name="RefSeq"/>
        </authorList>
    </citation>
    <scope>IDENTIFICATION</scope>
    <source>
        <tissue evidence="10">Skeletal muscle</tissue>
    </source>
</reference>
<keyword evidence="2" id="KW-0677">Repeat</keyword>
<comment type="subcellular location">
    <subcellularLocation>
        <location evidence="1">Membrane</location>
    </subcellularLocation>
</comment>
<feature type="repeat" description="TNFR-Cys" evidence="7">
    <location>
        <begin position="52"/>
        <end position="93"/>
    </location>
</feature>
<feature type="disulfide bond" evidence="7">
    <location>
        <begin position="53"/>
        <end position="68"/>
    </location>
</feature>
<dbReference type="PANTHER" id="PTHR46330">
    <property type="entry name" value="TUMOR NECROSIS FACTOR RECEPTOR SUPERFAMILY MEMBER 10B"/>
    <property type="match status" value="1"/>
</dbReference>
<evidence type="ECO:0000259" key="8">
    <source>
        <dbReference type="PROSITE" id="PS50050"/>
    </source>
</evidence>
<sequence>MQHPKVTAPVIPDVDDTKEFYAAVNHECRKCPPGTFVHKQCTVPRTEGICQPCENNTYSKLSNSFDICFGCRACRILDEVEIKKCTATTNTECACKNGTFCSPGQPCETCTKCMTRSA</sequence>
<evidence type="ECO:0000313" key="10">
    <source>
        <dbReference type="RefSeq" id="XP_013920790.1"/>
    </source>
</evidence>
<proteinExistence type="predicted"/>
<dbReference type="GO" id="GO:0005886">
    <property type="term" value="C:plasma membrane"/>
    <property type="evidence" value="ECO:0007669"/>
    <property type="project" value="TreeGrafter"/>
</dbReference>
<name>A0A6I9YAP6_9SAUR</name>
<organism evidence="9 10">
    <name type="scientific">Thamnophis sirtalis</name>
    <dbReference type="NCBI Taxonomy" id="35019"/>
    <lineage>
        <taxon>Eukaryota</taxon>
        <taxon>Metazoa</taxon>
        <taxon>Chordata</taxon>
        <taxon>Craniata</taxon>
        <taxon>Vertebrata</taxon>
        <taxon>Euteleostomi</taxon>
        <taxon>Lepidosauria</taxon>
        <taxon>Squamata</taxon>
        <taxon>Bifurcata</taxon>
        <taxon>Unidentata</taxon>
        <taxon>Episquamata</taxon>
        <taxon>Toxicofera</taxon>
        <taxon>Serpentes</taxon>
        <taxon>Colubroidea</taxon>
        <taxon>Colubridae</taxon>
        <taxon>Natricinae</taxon>
        <taxon>Thamnophis</taxon>
    </lineage>
</organism>
<evidence type="ECO:0000313" key="9">
    <source>
        <dbReference type="Proteomes" id="UP000504617"/>
    </source>
</evidence>
<dbReference type="PRINTS" id="PR01680">
    <property type="entry name" value="TNFACTORR6"/>
</dbReference>
<dbReference type="OrthoDB" id="9417953at2759"/>
<dbReference type="KEGG" id="tsr:106548009"/>
<protein>
    <submittedName>
        <fullName evidence="10">Tumor necrosis factor receptor superfamily member 22-like</fullName>
    </submittedName>
</protein>
<dbReference type="GeneID" id="106548009"/>